<dbReference type="EMBL" id="WEIK01000024">
    <property type="protein sequence ID" value="MVF51942.1"/>
    <property type="molecule type" value="Genomic_DNA"/>
</dbReference>
<dbReference type="AlphaFoldDB" id="A0A7X3F5Q2"/>
<evidence type="ECO:0000313" key="1">
    <source>
        <dbReference type="EMBL" id="MVF51942.1"/>
    </source>
</evidence>
<evidence type="ECO:0000313" key="2">
    <source>
        <dbReference type="Proteomes" id="UP000440965"/>
    </source>
</evidence>
<reference evidence="1 2" key="1">
    <citation type="submission" date="2019-10" db="EMBL/GenBank/DDBJ databases">
        <title>XDR Pseudomonas monteilii producing IMP-16 from LCR.</title>
        <authorList>
            <person name="Ballaben A."/>
            <person name="Doi Y."/>
        </authorList>
    </citation>
    <scope>NUCLEOTIDE SEQUENCE [LARGE SCALE GENOMIC DNA]</scope>
    <source>
        <strain evidence="1 2">597/14</strain>
    </source>
</reference>
<protein>
    <submittedName>
        <fullName evidence="1">Uncharacterized protein</fullName>
    </submittedName>
</protein>
<name>A0A7X3F5Q2_9PSED</name>
<gene>
    <name evidence="1" type="ORF">F9Z43_22075</name>
</gene>
<organism evidence="1 2">
    <name type="scientific">Pseudomonas monteilii</name>
    <dbReference type="NCBI Taxonomy" id="76759"/>
    <lineage>
        <taxon>Bacteria</taxon>
        <taxon>Pseudomonadati</taxon>
        <taxon>Pseudomonadota</taxon>
        <taxon>Gammaproteobacteria</taxon>
        <taxon>Pseudomonadales</taxon>
        <taxon>Pseudomonadaceae</taxon>
        <taxon>Pseudomonas</taxon>
    </lineage>
</organism>
<proteinExistence type="predicted"/>
<sequence>MLSNEDFRYTAHRHLLELDASNSRLRYLISKGEIDGVPWDDAVVWHQNAYDAWVIFLSQKTQPSLLV</sequence>
<dbReference type="Proteomes" id="UP000440965">
    <property type="component" value="Unassembled WGS sequence"/>
</dbReference>
<accession>A0A7X3F5Q2</accession>
<comment type="caution">
    <text evidence="1">The sequence shown here is derived from an EMBL/GenBank/DDBJ whole genome shotgun (WGS) entry which is preliminary data.</text>
</comment>